<feature type="compositionally biased region" description="Basic and acidic residues" evidence="1">
    <location>
        <begin position="13"/>
        <end position="63"/>
    </location>
</feature>
<gene>
    <name evidence="2" type="ORF">B0H03_102106</name>
</gene>
<name>A0ABX5LI94_9MICO</name>
<evidence type="ECO:0000256" key="1">
    <source>
        <dbReference type="SAM" id="MobiDB-lite"/>
    </source>
</evidence>
<organism evidence="2 3">
    <name type="scientific">Rathayibacter iranicus NCPPB 2253 = VKM Ac-1602</name>
    <dbReference type="NCBI Taxonomy" id="1328868"/>
    <lineage>
        <taxon>Bacteria</taxon>
        <taxon>Bacillati</taxon>
        <taxon>Actinomycetota</taxon>
        <taxon>Actinomycetes</taxon>
        <taxon>Micrococcales</taxon>
        <taxon>Microbacteriaceae</taxon>
        <taxon>Rathayibacter</taxon>
    </lineage>
</organism>
<keyword evidence="3" id="KW-1185">Reference proteome</keyword>
<accession>A0ABX5LI94</accession>
<sequence>MHAPAVAVPAGTDKSDRCSRSDGLADHHRGVDRLDGRDQPVGVRDADDRAIDHVADERHRSRGDRVDLLTRSRSEVDAAVPGGVVVRWRAPRRDDLEAGNRRGPQGREQRDQEDNTRIQERGAEHVPTLAS</sequence>
<feature type="region of interest" description="Disordered" evidence="1">
    <location>
        <begin position="1"/>
        <end position="63"/>
    </location>
</feature>
<dbReference type="EMBL" id="QGDV01000002">
    <property type="protein sequence ID" value="PWJ65966.1"/>
    <property type="molecule type" value="Genomic_DNA"/>
</dbReference>
<protein>
    <submittedName>
        <fullName evidence="2">Uncharacterized protein</fullName>
    </submittedName>
</protein>
<reference evidence="2 3" key="1">
    <citation type="submission" date="2018-03" db="EMBL/GenBank/DDBJ databases">
        <title>Genomic Encyclopedia of Type Strains, Phase III (KMG-III): the genomes of soil and plant-associated and newly described type strains.</title>
        <authorList>
            <person name="Whitman W."/>
        </authorList>
    </citation>
    <scope>NUCLEOTIDE SEQUENCE [LARGE SCALE GENOMIC DNA]</scope>
    <source>
        <strain evidence="2 3">VKM Ac-1602</strain>
    </source>
</reference>
<evidence type="ECO:0000313" key="2">
    <source>
        <dbReference type="EMBL" id="PWJ65966.1"/>
    </source>
</evidence>
<evidence type="ECO:0000313" key="3">
    <source>
        <dbReference type="Proteomes" id="UP000245674"/>
    </source>
</evidence>
<dbReference type="Proteomes" id="UP000245674">
    <property type="component" value="Unassembled WGS sequence"/>
</dbReference>
<feature type="region of interest" description="Disordered" evidence="1">
    <location>
        <begin position="90"/>
        <end position="131"/>
    </location>
</feature>
<proteinExistence type="predicted"/>
<comment type="caution">
    <text evidence="2">The sequence shown here is derived from an EMBL/GenBank/DDBJ whole genome shotgun (WGS) entry which is preliminary data.</text>
</comment>
<feature type="compositionally biased region" description="Basic and acidic residues" evidence="1">
    <location>
        <begin position="91"/>
        <end position="124"/>
    </location>
</feature>